<dbReference type="PROSITE" id="PS00678">
    <property type="entry name" value="WD_REPEATS_1"/>
    <property type="match status" value="2"/>
</dbReference>
<evidence type="ECO:0000256" key="7">
    <source>
        <dbReference type="SAM" id="MobiDB-lite"/>
    </source>
</evidence>
<keyword evidence="10" id="KW-1185">Reference proteome</keyword>
<gene>
    <name evidence="9" type="ORF">CCMP2556_LOCUS46100</name>
</gene>
<dbReference type="Pfam" id="PF12265">
    <property type="entry name" value="CAF1C_H4-bd"/>
    <property type="match status" value="1"/>
</dbReference>
<evidence type="ECO:0000256" key="3">
    <source>
        <dbReference type="ARBA" id="ARBA00022737"/>
    </source>
</evidence>
<keyword evidence="3" id="KW-0677">Repeat</keyword>
<dbReference type="InterPro" id="IPR001680">
    <property type="entry name" value="WD40_rpt"/>
</dbReference>
<evidence type="ECO:0000313" key="10">
    <source>
        <dbReference type="Proteomes" id="UP001642484"/>
    </source>
</evidence>
<dbReference type="PROSITE" id="PS50294">
    <property type="entry name" value="WD_REPEATS_REGION"/>
    <property type="match status" value="1"/>
</dbReference>
<organism evidence="9 10">
    <name type="scientific">Durusdinium trenchii</name>
    <dbReference type="NCBI Taxonomy" id="1381693"/>
    <lineage>
        <taxon>Eukaryota</taxon>
        <taxon>Sar</taxon>
        <taxon>Alveolata</taxon>
        <taxon>Dinophyceae</taxon>
        <taxon>Suessiales</taxon>
        <taxon>Symbiodiniaceae</taxon>
        <taxon>Durusdinium</taxon>
    </lineage>
</organism>
<keyword evidence="2 6" id="KW-0853">WD repeat</keyword>
<evidence type="ECO:0000256" key="1">
    <source>
        <dbReference type="ARBA" id="ARBA00004123"/>
    </source>
</evidence>
<evidence type="ECO:0000256" key="4">
    <source>
        <dbReference type="ARBA" id="ARBA00022853"/>
    </source>
</evidence>
<keyword evidence="5" id="KW-0539">Nucleus</keyword>
<dbReference type="Gene3D" id="2.130.10.10">
    <property type="entry name" value="YVTN repeat-like/Quinoprotein amine dehydrogenase"/>
    <property type="match status" value="1"/>
</dbReference>
<feature type="domain" description="Histone-binding protein RBBP4-like N-terminal" evidence="8">
    <location>
        <begin position="29"/>
        <end position="90"/>
    </location>
</feature>
<dbReference type="InterPro" id="IPR015943">
    <property type="entry name" value="WD40/YVTN_repeat-like_dom_sf"/>
</dbReference>
<dbReference type="InterPro" id="IPR019775">
    <property type="entry name" value="WD40_repeat_CS"/>
</dbReference>
<dbReference type="PANTHER" id="PTHR22850">
    <property type="entry name" value="WD40 REPEAT FAMILY"/>
    <property type="match status" value="1"/>
</dbReference>
<reference evidence="9 10" key="1">
    <citation type="submission" date="2024-02" db="EMBL/GenBank/DDBJ databases">
        <authorList>
            <person name="Chen Y."/>
            <person name="Shah S."/>
            <person name="Dougan E. K."/>
            <person name="Thang M."/>
            <person name="Chan C."/>
        </authorList>
    </citation>
    <scope>NUCLEOTIDE SEQUENCE [LARGE SCALE GENOMIC DNA]</scope>
</reference>
<dbReference type="Pfam" id="PF00400">
    <property type="entry name" value="WD40"/>
    <property type="match status" value="4"/>
</dbReference>
<evidence type="ECO:0000256" key="6">
    <source>
        <dbReference type="PROSITE-ProRule" id="PRU00221"/>
    </source>
</evidence>
<dbReference type="InterPro" id="IPR022052">
    <property type="entry name" value="Histone-bd_RBBP4-like_N"/>
</dbReference>
<evidence type="ECO:0000256" key="2">
    <source>
        <dbReference type="ARBA" id="ARBA00022574"/>
    </source>
</evidence>
<dbReference type="PROSITE" id="PS50082">
    <property type="entry name" value="WD_REPEATS_2"/>
    <property type="match status" value="3"/>
</dbReference>
<name>A0ABP0RD55_9DINO</name>
<feature type="repeat" description="WD" evidence="6">
    <location>
        <begin position="225"/>
        <end position="266"/>
    </location>
</feature>
<keyword evidence="4" id="KW-0156">Chromatin regulator</keyword>
<sequence length="438" mass="47973">MTNGDGDDTGILLRDVDLGDLSHLAQDLDEQLVWRRNAPLLYDLYGQCDLEWPGQTVAWLADVEGELTKLALGTRTNETEPSKVYVLELTCAVQNCANDSPWTSWTVEQVGIMNGFGLKPIQGDAPLRLAAEMTIESDVNRIAACPSQASMIAVKGSCGSVWLCDLKKPDQPIECKLGEHQRPIEGFALAWSHGQGEFLASGGNDGWLHTWDVSKACPSKPLWSTLAHSGALNDACYSPHGHQFATVGDDNIVALWDHRSQAKTLSFRTSAEPLSVDWNPHDPHLLLTGLKDGLVHIWDLRHVGPHAPMKSLKGHEDEVLQVRWCPRGDGDMGGTPRKHLLGSASGDSKVIVWNLSSSTRVEEEDTDPEALFVHSGHQGGVNDFGWGFLDDFLFCSVGEDHLLQLWQPGANIVEEDTEDGLEETPAKRPRTAETLGES</sequence>
<evidence type="ECO:0000256" key="5">
    <source>
        <dbReference type="ARBA" id="ARBA00023242"/>
    </source>
</evidence>
<evidence type="ECO:0000259" key="8">
    <source>
        <dbReference type="Pfam" id="PF12265"/>
    </source>
</evidence>
<comment type="subcellular location">
    <subcellularLocation>
        <location evidence="1">Nucleus</location>
    </subcellularLocation>
</comment>
<accession>A0ABP0RD55</accession>
<protein>
    <recommendedName>
        <fullName evidence="8">Histone-binding protein RBBP4-like N-terminal domain-containing protein</fullName>
    </recommendedName>
</protein>
<feature type="repeat" description="WD" evidence="6">
    <location>
        <begin position="275"/>
        <end position="301"/>
    </location>
</feature>
<dbReference type="InterPro" id="IPR036322">
    <property type="entry name" value="WD40_repeat_dom_sf"/>
</dbReference>
<feature type="repeat" description="WD" evidence="6">
    <location>
        <begin position="312"/>
        <end position="363"/>
    </location>
</feature>
<dbReference type="EMBL" id="CAXAMN010025694">
    <property type="protein sequence ID" value="CAK9097057.1"/>
    <property type="molecule type" value="Genomic_DNA"/>
</dbReference>
<feature type="region of interest" description="Disordered" evidence="7">
    <location>
        <begin position="415"/>
        <end position="438"/>
    </location>
</feature>
<dbReference type="SUPFAM" id="SSF50978">
    <property type="entry name" value="WD40 repeat-like"/>
    <property type="match status" value="1"/>
</dbReference>
<proteinExistence type="predicted"/>
<dbReference type="Proteomes" id="UP001642484">
    <property type="component" value="Unassembled WGS sequence"/>
</dbReference>
<evidence type="ECO:0000313" key="9">
    <source>
        <dbReference type="EMBL" id="CAK9097057.1"/>
    </source>
</evidence>
<dbReference type="SMART" id="SM00320">
    <property type="entry name" value="WD40"/>
    <property type="match status" value="6"/>
</dbReference>
<dbReference type="InterPro" id="IPR050459">
    <property type="entry name" value="WD_repeat_RBAP46/RBAP48/MSI1"/>
</dbReference>
<comment type="caution">
    <text evidence="9">The sequence shown here is derived from an EMBL/GenBank/DDBJ whole genome shotgun (WGS) entry which is preliminary data.</text>
</comment>